<organism evidence="1">
    <name type="scientific">Anguilla anguilla</name>
    <name type="common">European freshwater eel</name>
    <name type="synonym">Muraena anguilla</name>
    <dbReference type="NCBI Taxonomy" id="7936"/>
    <lineage>
        <taxon>Eukaryota</taxon>
        <taxon>Metazoa</taxon>
        <taxon>Chordata</taxon>
        <taxon>Craniata</taxon>
        <taxon>Vertebrata</taxon>
        <taxon>Euteleostomi</taxon>
        <taxon>Actinopterygii</taxon>
        <taxon>Neopterygii</taxon>
        <taxon>Teleostei</taxon>
        <taxon>Anguilliformes</taxon>
        <taxon>Anguillidae</taxon>
        <taxon>Anguilla</taxon>
    </lineage>
</organism>
<protein>
    <submittedName>
        <fullName evidence="1">Uncharacterized protein</fullName>
    </submittedName>
</protein>
<evidence type="ECO:0000313" key="1">
    <source>
        <dbReference type="EMBL" id="JAI02787.1"/>
    </source>
</evidence>
<dbReference type="EMBL" id="GBXM01005791">
    <property type="protein sequence ID" value="JAI02787.1"/>
    <property type="molecule type" value="Transcribed_RNA"/>
</dbReference>
<reference evidence="1" key="2">
    <citation type="journal article" date="2015" name="Fish Shellfish Immunol.">
        <title>Early steps in the European eel (Anguilla anguilla)-Vibrio vulnificus interaction in the gills: Role of the RtxA13 toxin.</title>
        <authorList>
            <person name="Callol A."/>
            <person name="Pajuelo D."/>
            <person name="Ebbesson L."/>
            <person name="Teles M."/>
            <person name="MacKenzie S."/>
            <person name="Amaro C."/>
        </authorList>
    </citation>
    <scope>NUCLEOTIDE SEQUENCE</scope>
</reference>
<sequence length="33" mass="3849">MLRHCISCIKWTLSTFLRDLVPSNATRRSEADQ</sequence>
<name>A0A0E9XK50_ANGAN</name>
<reference evidence="1" key="1">
    <citation type="submission" date="2014-11" db="EMBL/GenBank/DDBJ databases">
        <authorList>
            <person name="Amaro Gonzalez C."/>
        </authorList>
    </citation>
    <scope>NUCLEOTIDE SEQUENCE</scope>
</reference>
<dbReference type="AlphaFoldDB" id="A0A0E9XK50"/>
<accession>A0A0E9XK50</accession>
<proteinExistence type="predicted"/>